<dbReference type="Gene3D" id="1.25.40.10">
    <property type="entry name" value="Tetratricopeptide repeat domain"/>
    <property type="match status" value="2"/>
</dbReference>
<keyword evidence="3" id="KW-1185">Reference proteome</keyword>
<dbReference type="InterPro" id="IPR019734">
    <property type="entry name" value="TPR_rpt"/>
</dbReference>
<dbReference type="InterPro" id="IPR003593">
    <property type="entry name" value="AAA+_ATPase"/>
</dbReference>
<dbReference type="Pfam" id="PF13181">
    <property type="entry name" value="TPR_8"/>
    <property type="match status" value="1"/>
</dbReference>
<dbReference type="PANTHER" id="PTHR47691">
    <property type="entry name" value="REGULATOR-RELATED"/>
    <property type="match status" value="1"/>
</dbReference>
<dbReference type="SMART" id="SM00028">
    <property type="entry name" value="TPR"/>
    <property type="match status" value="7"/>
</dbReference>
<dbReference type="Proteomes" id="UP001589890">
    <property type="component" value="Unassembled WGS sequence"/>
</dbReference>
<dbReference type="Gene3D" id="3.40.50.300">
    <property type="entry name" value="P-loop containing nucleotide triphosphate hydrolases"/>
    <property type="match status" value="1"/>
</dbReference>
<dbReference type="InterPro" id="IPR027417">
    <property type="entry name" value="P-loop_NTPase"/>
</dbReference>
<dbReference type="RefSeq" id="WP_380050162.1">
    <property type="nucleotide sequence ID" value="NZ_JBHLTC010000027.1"/>
</dbReference>
<organism evidence="2 3">
    <name type="scientific">Kribbella deserti</name>
    <dbReference type="NCBI Taxonomy" id="1926257"/>
    <lineage>
        <taxon>Bacteria</taxon>
        <taxon>Bacillati</taxon>
        <taxon>Actinomycetota</taxon>
        <taxon>Actinomycetes</taxon>
        <taxon>Propionibacteriales</taxon>
        <taxon>Kribbellaceae</taxon>
        <taxon>Kribbella</taxon>
    </lineage>
</organism>
<dbReference type="EMBL" id="JBHLTC010000027">
    <property type="protein sequence ID" value="MFC0626511.1"/>
    <property type="molecule type" value="Genomic_DNA"/>
</dbReference>
<dbReference type="PRINTS" id="PR00364">
    <property type="entry name" value="DISEASERSIST"/>
</dbReference>
<proteinExistence type="predicted"/>
<dbReference type="SMART" id="SM00382">
    <property type="entry name" value="AAA"/>
    <property type="match status" value="1"/>
</dbReference>
<dbReference type="SUPFAM" id="SSF48452">
    <property type="entry name" value="TPR-like"/>
    <property type="match status" value="2"/>
</dbReference>
<dbReference type="InterPro" id="IPR011990">
    <property type="entry name" value="TPR-like_helical_dom_sf"/>
</dbReference>
<dbReference type="Pfam" id="PF13374">
    <property type="entry name" value="TPR_10"/>
    <property type="match status" value="1"/>
</dbReference>
<name>A0ABV6QR76_9ACTN</name>
<accession>A0ABV6QR76</accession>
<dbReference type="InterPro" id="IPR036388">
    <property type="entry name" value="WH-like_DNA-bd_sf"/>
</dbReference>
<reference evidence="2 3" key="1">
    <citation type="submission" date="2024-09" db="EMBL/GenBank/DDBJ databases">
        <authorList>
            <person name="Sun Q."/>
            <person name="Mori K."/>
        </authorList>
    </citation>
    <scope>NUCLEOTIDE SEQUENCE [LARGE SCALE GENOMIC DNA]</scope>
    <source>
        <strain evidence="2 3">CGMCC 1.15906</strain>
    </source>
</reference>
<dbReference type="SUPFAM" id="SSF52540">
    <property type="entry name" value="P-loop containing nucleoside triphosphate hydrolases"/>
    <property type="match status" value="1"/>
</dbReference>
<protein>
    <submittedName>
        <fullName evidence="2">Tetratricopeptide repeat protein</fullName>
    </submittedName>
</protein>
<dbReference type="Gene3D" id="1.10.10.10">
    <property type="entry name" value="Winged helix-like DNA-binding domain superfamily/Winged helix DNA-binding domain"/>
    <property type="match status" value="1"/>
</dbReference>
<evidence type="ECO:0000259" key="1">
    <source>
        <dbReference type="SMART" id="SM00382"/>
    </source>
</evidence>
<comment type="caution">
    <text evidence="2">The sequence shown here is derived from an EMBL/GenBank/DDBJ whole genome shotgun (WGS) entry which is preliminary data.</text>
</comment>
<dbReference type="PANTHER" id="PTHR47691:SF3">
    <property type="entry name" value="HTH-TYPE TRANSCRIPTIONAL REGULATOR RV0890C-RELATED"/>
    <property type="match status" value="1"/>
</dbReference>
<evidence type="ECO:0000313" key="2">
    <source>
        <dbReference type="EMBL" id="MFC0626511.1"/>
    </source>
</evidence>
<feature type="domain" description="AAA+ ATPase" evidence="1">
    <location>
        <begin position="138"/>
        <end position="352"/>
    </location>
</feature>
<sequence length="865" mass="93776">MKLVAEGAPGPIGARTVEELSACLRALQAWSGVSYREIHRRVVRSRQERNVAEIPAYNTVYRCLSPGRCRLDVELVVDIARVLLDDETRAAEWRQAHQVVSGLAADAAVVSVDVLPEDPGAFTGRAAELAAALESSTTRGLLLVEGMPGVGKTTLATHLAHQLIERGQGGELQFAVNLRGHDPDRLPADPAAVLDGFLRRLGVSGSRIHGLDLCGRSALFRRLLADKQAVILLDNAASEQQVEPLLSPGSNSFTIVTSRRHLAGLPDARRLRLGVFALPESLDLLRRTAGSAVVDADPATARRIAELAGHLPLALAVLASRIKASPGWSLRDHLERLVEHRSRLRLDDGVALALSSSYEALGPDAQRLLRLLSVHPGRDFDEGAAAALAGLEPDEASPLLADLVRASLVQDRGHGRYDLHDLIRVLASDRAQDEEAPAVRRGALDGLFAYYRSAVASAVTSYAPHDWLRWGDAVGMGELPRATDPAAARTWLDRERLNLVATALCAAESGRPSYVTDMSMMLHYYLDTAGYFCEAETLHQEAVRCALDDDTRSRAYNVLGCVYWRLGSYADGRAAYLRALELARAVGNQKGVGSGLSNVALGHFRLGRYQDAVDSHREALAIFVAIDNKPRMSTTLAGLGWSSLRLGRYDEALAYFLQSLEITRGLGDDGTFEEAYALANAGVGYEALGRLPEARIHFEQSLALSRRLGYPAGQSDALSGLGRLHRAEGRGGWAVRCHREALELCDDIGNRPLTIEIRNDLGRAYQQTGQPDLALEQFEVALEEAKALDDRFELARAHAGLGGLWAQEGSFAEAERCWQQALTLFEALHTPEATGARKALAMVTAKASLVRNGRSRRESLPTAAT</sequence>
<evidence type="ECO:0000313" key="3">
    <source>
        <dbReference type="Proteomes" id="UP001589890"/>
    </source>
</evidence>
<dbReference type="Pfam" id="PF13424">
    <property type="entry name" value="TPR_12"/>
    <property type="match status" value="2"/>
</dbReference>
<gene>
    <name evidence="2" type="ORF">ACFFGN_20700</name>
</gene>